<organism evidence="1 2">
    <name type="scientific">Lindgomyces ingoldianus</name>
    <dbReference type="NCBI Taxonomy" id="673940"/>
    <lineage>
        <taxon>Eukaryota</taxon>
        <taxon>Fungi</taxon>
        <taxon>Dikarya</taxon>
        <taxon>Ascomycota</taxon>
        <taxon>Pezizomycotina</taxon>
        <taxon>Dothideomycetes</taxon>
        <taxon>Pleosporomycetidae</taxon>
        <taxon>Pleosporales</taxon>
        <taxon>Lindgomycetaceae</taxon>
        <taxon>Lindgomyces</taxon>
    </lineage>
</organism>
<evidence type="ECO:0000313" key="1">
    <source>
        <dbReference type="EMBL" id="KAF2466667.1"/>
    </source>
</evidence>
<dbReference type="Proteomes" id="UP000799755">
    <property type="component" value="Unassembled WGS sequence"/>
</dbReference>
<keyword evidence="2" id="KW-1185">Reference proteome</keyword>
<reference evidence="1" key="1">
    <citation type="journal article" date="2020" name="Stud. Mycol.">
        <title>101 Dothideomycetes genomes: a test case for predicting lifestyles and emergence of pathogens.</title>
        <authorList>
            <person name="Haridas S."/>
            <person name="Albert R."/>
            <person name="Binder M."/>
            <person name="Bloem J."/>
            <person name="Labutti K."/>
            <person name="Salamov A."/>
            <person name="Andreopoulos B."/>
            <person name="Baker S."/>
            <person name="Barry K."/>
            <person name="Bills G."/>
            <person name="Bluhm B."/>
            <person name="Cannon C."/>
            <person name="Castanera R."/>
            <person name="Culley D."/>
            <person name="Daum C."/>
            <person name="Ezra D."/>
            <person name="Gonzalez J."/>
            <person name="Henrissat B."/>
            <person name="Kuo A."/>
            <person name="Liang C."/>
            <person name="Lipzen A."/>
            <person name="Lutzoni F."/>
            <person name="Magnuson J."/>
            <person name="Mondo S."/>
            <person name="Nolan M."/>
            <person name="Ohm R."/>
            <person name="Pangilinan J."/>
            <person name="Park H.-J."/>
            <person name="Ramirez L."/>
            <person name="Alfaro M."/>
            <person name="Sun H."/>
            <person name="Tritt A."/>
            <person name="Yoshinaga Y."/>
            <person name="Zwiers L.-H."/>
            <person name="Turgeon B."/>
            <person name="Goodwin S."/>
            <person name="Spatafora J."/>
            <person name="Crous P."/>
            <person name="Grigoriev I."/>
        </authorList>
    </citation>
    <scope>NUCLEOTIDE SEQUENCE</scope>
    <source>
        <strain evidence="1">ATCC 200398</strain>
    </source>
</reference>
<proteinExistence type="predicted"/>
<evidence type="ECO:0000313" key="2">
    <source>
        <dbReference type="Proteomes" id="UP000799755"/>
    </source>
</evidence>
<name>A0ACB6QIH7_9PLEO</name>
<dbReference type="EMBL" id="MU003523">
    <property type="protein sequence ID" value="KAF2466667.1"/>
    <property type="molecule type" value="Genomic_DNA"/>
</dbReference>
<comment type="caution">
    <text evidence="1">The sequence shown here is derived from an EMBL/GenBank/DDBJ whole genome shotgun (WGS) entry which is preliminary data.</text>
</comment>
<accession>A0ACB6QIH7</accession>
<protein>
    <submittedName>
        <fullName evidence="1">Uncharacterized protein</fullName>
    </submittedName>
</protein>
<gene>
    <name evidence="1" type="ORF">BDR25DRAFT_345282</name>
</gene>
<sequence>MPGKRKRVGIISSDAISSGSQQSAPISAAAAARSKAHIQTCVDISRDESPNRSNSTSMDAANDDYEDSEQNAYMNIEDAPTTNRQLSTWRYSKETVLSESEAQVTVILEKASTISLIGCFYLMVLKGAINVNGANVSANPRKREKGTSYHVFVPSTHPITAIRGLDRCNEIQFQHCPATAPFSSICPLFSNIWNASSKGPVDRSFTLIRESNDDLLKRSIFPAIIPDGWTSRIENCTEPSATTMIIGPSSSGKSAFAKQLLNRYLTGFGKRSQALSSVFYLDLDPSKPEFTPHGQISLVHVREVNLGPSFTHPAPIPGSSSDAMNELVRAHPLPIRGYLGDQEHFLACFEDLFQTYVNLRQQTPFAPLVIDTLGLDLTSNKDLLLKIIARIRLRYLIYVESPFFIAENTSNEFKELSTVATQKGTTLLSVEPLKLLDAPTRTNSEIRSMQMLSYFHCNGFTNSSSPQRTYSSKPCSFMKPWDFCYEETATSRQGFIGFLTLCEWIPPSELLTALNGSLIQIVETEDPNIQKAFHNLPRTGKFRIPYFNKSKNGSVEPPDPRTSRLVCTALIRGFDPERRVAQVLVPKTHEVLMYGLKPEKTIFVFGCCEFPEWAYMEDAYYDLWQQGGENAENVDVGKIGIDLPPWVATAQKIEALGSLNTVRRVRKFHQ</sequence>